<dbReference type="RefSeq" id="WP_111570269.1">
    <property type="nucleotide sequence ID" value="NZ_PIPK01000002.1"/>
</dbReference>
<reference evidence="3 5" key="2">
    <citation type="submission" date="2018-06" db="EMBL/GenBank/DDBJ databases">
        <title>Genomic Encyclopedia of Type Strains, Phase III (KMG-III): the genomes of soil and plant-associated and newly described type strains.</title>
        <authorList>
            <person name="Whitman W."/>
        </authorList>
    </citation>
    <scope>NUCLEOTIDE SEQUENCE [LARGE SCALE GENOMIC DNA]</scope>
    <source>
        <strain evidence="3 5">CGMCC 1.15366</strain>
    </source>
</reference>
<dbReference type="Gene3D" id="3.40.50.1820">
    <property type="entry name" value="alpha/beta hydrolase"/>
    <property type="match status" value="1"/>
</dbReference>
<dbReference type="Proteomes" id="UP000287865">
    <property type="component" value="Unassembled WGS sequence"/>
</dbReference>
<dbReference type="EMBL" id="QLMD01000015">
    <property type="protein sequence ID" value="RAJ93951.1"/>
    <property type="molecule type" value="Genomic_DNA"/>
</dbReference>
<dbReference type="AlphaFoldDB" id="A0A327WSE1"/>
<evidence type="ECO:0000313" key="3">
    <source>
        <dbReference type="EMBL" id="RAJ93951.1"/>
    </source>
</evidence>
<dbReference type="SUPFAM" id="SSF53474">
    <property type="entry name" value="alpha/beta-Hydrolases"/>
    <property type="match status" value="1"/>
</dbReference>
<proteinExistence type="predicted"/>
<feature type="domain" description="Serine aminopeptidase S33" evidence="2">
    <location>
        <begin position="78"/>
        <end position="180"/>
    </location>
</feature>
<feature type="chain" id="PRO_5016274686" evidence="1">
    <location>
        <begin position="26"/>
        <end position="284"/>
    </location>
</feature>
<keyword evidence="6" id="KW-1185">Reference proteome</keyword>
<evidence type="ECO:0000313" key="5">
    <source>
        <dbReference type="Proteomes" id="UP000249203"/>
    </source>
</evidence>
<sequence>MFKILANKLLLTAAFVIFFSGCAVTVTEQMIVSPSTDIDQANLSQLVDGSGYQERFIQYPDGTNLHTLQLDKPDAPMTIVVFHGNALNMTLQPWFGLLGSLSQFDVNVIALDYQGFGKSDGVASFSNMSRDAELLMSTIAQDSQIIVYGLSLGSVMAMSVSEDPRVKGVILEGAVSTDKEMIEFFRDRNRLGRFASLDVDPNINFDNNAVAENLTSPMLVIHGKDDENIPYRMGQSIYNSYQGDNAEFLLVENGGHCDTFHVAPSLFDDAISGFISEVAESGRL</sequence>
<protein>
    <submittedName>
        <fullName evidence="3">Serine aminopeptidase S33 family</fullName>
    </submittedName>
</protein>
<feature type="signal peptide" evidence="1">
    <location>
        <begin position="1"/>
        <end position="25"/>
    </location>
</feature>
<dbReference type="PANTHER" id="PTHR12277">
    <property type="entry name" value="ALPHA/BETA HYDROLASE DOMAIN-CONTAINING PROTEIN"/>
    <property type="match status" value="1"/>
</dbReference>
<evidence type="ECO:0000313" key="4">
    <source>
        <dbReference type="EMBL" id="RUO27544.1"/>
    </source>
</evidence>
<dbReference type="InterPro" id="IPR029058">
    <property type="entry name" value="AB_hydrolase_fold"/>
</dbReference>
<evidence type="ECO:0000256" key="1">
    <source>
        <dbReference type="SAM" id="SignalP"/>
    </source>
</evidence>
<dbReference type="Proteomes" id="UP000249203">
    <property type="component" value="Unassembled WGS sequence"/>
</dbReference>
<comment type="caution">
    <text evidence="3">The sequence shown here is derived from an EMBL/GenBank/DDBJ whole genome shotgun (WGS) entry which is preliminary data.</text>
</comment>
<evidence type="ECO:0000313" key="6">
    <source>
        <dbReference type="Proteomes" id="UP000287865"/>
    </source>
</evidence>
<dbReference type="EMBL" id="PIPK01000002">
    <property type="protein sequence ID" value="RUO27544.1"/>
    <property type="molecule type" value="Genomic_DNA"/>
</dbReference>
<dbReference type="OrthoDB" id="9798884at2"/>
<organism evidence="3 5">
    <name type="scientific">Aliidiomarina maris</name>
    <dbReference type="NCBI Taxonomy" id="531312"/>
    <lineage>
        <taxon>Bacteria</taxon>
        <taxon>Pseudomonadati</taxon>
        <taxon>Pseudomonadota</taxon>
        <taxon>Gammaproteobacteria</taxon>
        <taxon>Alteromonadales</taxon>
        <taxon>Idiomarinaceae</taxon>
        <taxon>Aliidiomarina</taxon>
    </lineage>
</organism>
<dbReference type="PROSITE" id="PS51257">
    <property type="entry name" value="PROKAR_LIPOPROTEIN"/>
    <property type="match status" value="1"/>
</dbReference>
<reference evidence="4 6" key="1">
    <citation type="journal article" date="2018" name="Front. Microbiol.">
        <title>Genome-Based Analysis Reveals the Taxonomy and Diversity of the Family Idiomarinaceae.</title>
        <authorList>
            <person name="Liu Y."/>
            <person name="Lai Q."/>
            <person name="Shao Z."/>
        </authorList>
    </citation>
    <scope>NUCLEOTIDE SEQUENCE [LARGE SCALE GENOMIC DNA]</scope>
    <source>
        <strain evidence="4 6">CF12-14</strain>
    </source>
</reference>
<accession>A0A327WSE1</accession>
<keyword evidence="3" id="KW-0031">Aminopeptidase</keyword>
<keyword evidence="3" id="KW-0378">Hydrolase</keyword>
<dbReference type="InterPro" id="IPR022742">
    <property type="entry name" value="Hydrolase_4"/>
</dbReference>
<name>A0A327WSE1_9GAMM</name>
<dbReference type="GO" id="GO:0004177">
    <property type="term" value="F:aminopeptidase activity"/>
    <property type="evidence" value="ECO:0007669"/>
    <property type="project" value="UniProtKB-KW"/>
</dbReference>
<dbReference type="PANTHER" id="PTHR12277:SF81">
    <property type="entry name" value="PROTEIN ABHD13"/>
    <property type="match status" value="1"/>
</dbReference>
<keyword evidence="1" id="KW-0732">Signal</keyword>
<dbReference type="Pfam" id="PF12146">
    <property type="entry name" value="Hydrolase_4"/>
    <property type="match status" value="1"/>
</dbReference>
<gene>
    <name evidence="3" type="ORF">B0I24_11554</name>
    <name evidence="4" type="ORF">CWE07_02630</name>
</gene>
<evidence type="ECO:0000259" key="2">
    <source>
        <dbReference type="Pfam" id="PF12146"/>
    </source>
</evidence>
<keyword evidence="3" id="KW-0645">Protease</keyword>